<proteinExistence type="predicted"/>
<name>A0A8S4PRU8_OWEFU</name>
<keyword evidence="4" id="KW-1185">Reference proteome</keyword>
<evidence type="ECO:0000313" key="4">
    <source>
        <dbReference type="Proteomes" id="UP000749559"/>
    </source>
</evidence>
<gene>
    <name evidence="3" type="ORF">OFUS_LOCUS21133</name>
</gene>
<evidence type="ECO:0000256" key="2">
    <source>
        <dbReference type="SAM" id="MobiDB-lite"/>
    </source>
</evidence>
<dbReference type="AlphaFoldDB" id="A0A8S4PRU8"/>
<feature type="coiled-coil region" evidence="1">
    <location>
        <begin position="191"/>
        <end position="225"/>
    </location>
</feature>
<protein>
    <submittedName>
        <fullName evidence="3">Uncharacterized protein</fullName>
    </submittedName>
</protein>
<dbReference type="OrthoDB" id="6288024at2759"/>
<keyword evidence="1" id="KW-0175">Coiled coil</keyword>
<dbReference type="Proteomes" id="UP000749559">
    <property type="component" value="Unassembled WGS sequence"/>
</dbReference>
<feature type="compositionally biased region" description="Basic and acidic residues" evidence="2">
    <location>
        <begin position="370"/>
        <end position="388"/>
    </location>
</feature>
<sequence>MLQQNKGLDFQKVPHIPPLPPIYAPSRKTLTEPLRIEASHNNSADILGRTTGNYYPTSTDVRGQNQRFLDANKFTDTNIIHGYSNQETQFSQNGLSEVNVHELPSGTVVKSEIHCDHTVNCDNDGTIAQSLSCCTSEKQSYGSSLCNPLRSIHPEANTATGSLELEGKMVDTAIENVLSLPQVVSEVASMQKDQTDEVQRQTDILEQLEKKLAEESALKEDVIKEIQSIVKKTCMVEGEVTLTRKACKITQTELDEIVDKIEDTKYETRLKTICLDSNARLFNIYKMKMEEYKKKVNLAEEQHEIHKKVKLQQEKIHSLQQKKRSIEGNPLETSLILSGGKERALQSEITALTKEHKRLEKLVDQKKDQIEKEKGKQWKTKQDTDVLHKRNAAQLTRLKRQVNELTSRKRQWNEQASQLEHDIAKIKETFGHD</sequence>
<accession>A0A8S4PRU8</accession>
<feature type="region of interest" description="Disordered" evidence="2">
    <location>
        <begin position="370"/>
        <end position="392"/>
    </location>
</feature>
<organism evidence="3 4">
    <name type="scientific">Owenia fusiformis</name>
    <name type="common">Polychaete worm</name>
    <dbReference type="NCBI Taxonomy" id="6347"/>
    <lineage>
        <taxon>Eukaryota</taxon>
        <taxon>Metazoa</taxon>
        <taxon>Spiralia</taxon>
        <taxon>Lophotrochozoa</taxon>
        <taxon>Annelida</taxon>
        <taxon>Polychaeta</taxon>
        <taxon>Sedentaria</taxon>
        <taxon>Canalipalpata</taxon>
        <taxon>Sabellida</taxon>
        <taxon>Oweniida</taxon>
        <taxon>Oweniidae</taxon>
        <taxon>Owenia</taxon>
    </lineage>
</organism>
<evidence type="ECO:0000313" key="3">
    <source>
        <dbReference type="EMBL" id="CAH1796758.1"/>
    </source>
</evidence>
<reference evidence="3" key="1">
    <citation type="submission" date="2022-03" db="EMBL/GenBank/DDBJ databases">
        <authorList>
            <person name="Martin C."/>
        </authorList>
    </citation>
    <scope>NUCLEOTIDE SEQUENCE</scope>
</reference>
<evidence type="ECO:0000256" key="1">
    <source>
        <dbReference type="SAM" id="Coils"/>
    </source>
</evidence>
<dbReference type="EMBL" id="CAIIXF020000010">
    <property type="protein sequence ID" value="CAH1796758.1"/>
    <property type="molecule type" value="Genomic_DNA"/>
</dbReference>
<comment type="caution">
    <text evidence="3">The sequence shown here is derived from an EMBL/GenBank/DDBJ whole genome shotgun (WGS) entry which is preliminary data.</text>
</comment>